<evidence type="ECO:0000256" key="7">
    <source>
        <dbReference type="ARBA" id="ARBA00022691"/>
    </source>
</evidence>
<name>A0ABZ1C5V5_9BACT</name>
<dbReference type="RefSeq" id="WP_221029472.1">
    <property type="nucleotide sequence ID" value="NZ_CP139781.1"/>
</dbReference>
<evidence type="ECO:0000256" key="6">
    <source>
        <dbReference type="ARBA" id="ARBA00022679"/>
    </source>
</evidence>
<keyword evidence="5 10" id="KW-0489">Methyltransferase</keyword>
<sequence>MPDFRVFCPSPPPAAAELTLSAAESHHLVSVNRARRGDPVIAFDGQGREWETTVQQADRRAATLAIQTFREAAHLPCRITLAQAVPKGGVMESIVRHATEIGVHRIVPVLTSRTQVQWDDKRQSRKQEKWTATALEAAKQCGNPWLPEIDEPRPLAEAAASLIAQHDASLVASLHPGAAGLHETVSAWTGASTAPPPPSLMWWVGPEGDFTSTEMDQLVNLGARPVSLGRLVLRCDTAATYALAVISAALNP</sequence>
<evidence type="ECO:0000313" key="14">
    <source>
        <dbReference type="Proteomes" id="UP000738431"/>
    </source>
</evidence>
<feature type="domain" description="Ribosomal RNA small subunit methyltransferase E methyltransferase" evidence="11">
    <location>
        <begin position="75"/>
        <end position="247"/>
    </location>
</feature>
<dbReference type="CDD" id="cd18084">
    <property type="entry name" value="RsmE-like"/>
    <property type="match status" value="1"/>
</dbReference>
<reference evidence="13 14" key="1">
    <citation type="submission" date="2021-08" db="EMBL/GenBank/DDBJ databases">
        <authorList>
            <person name="Zhang D."/>
            <person name="Zhang A."/>
            <person name="Wang L."/>
        </authorList>
    </citation>
    <scope>NUCLEOTIDE SEQUENCE [LARGE SCALE GENOMIC DNA]</scope>
    <source>
        <strain evidence="13 14">WL0086</strain>
    </source>
</reference>
<dbReference type="InterPro" id="IPR029028">
    <property type="entry name" value="Alpha/beta_knot_MTases"/>
</dbReference>
<evidence type="ECO:0000256" key="10">
    <source>
        <dbReference type="PIRNR" id="PIRNR015601"/>
    </source>
</evidence>
<dbReference type="PIRSF" id="PIRSF015601">
    <property type="entry name" value="MTase_slr0722"/>
    <property type="match status" value="1"/>
</dbReference>
<keyword evidence="4 10" id="KW-0698">rRNA processing</keyword>
<comment type="function">
    <text evidence="8 10">Specifically methylates the N3 position of the uracil ring of uridine 1498 (m3U1498) in 16S rRNA. Acts on the fully assembled 30S ribosomal subunit.</text>
</comment>
<reference evidence="13 14" key="2">
    <citation type="submission" date="2023-12" db="EMBL/GenBank/DDBJ databases">
        <title>Description of an unclassified Opitutus bacterium of Verrucomicrobiota.</title>
        <authorList>
            <person name="Zhang D.-F."/>
        </authorList>
    </citation>
    <scope>NUCLEOTIDE SEQUENCE [LARGE SCALE GENOMIC DNA]</scope>
    <source>
        <strain evidence="13 14">WL0086</strain>
    </source>
</reference>
<dbReference type="PANTHER" id="PTHR30027:SF3">
    <property type="entry name" value="16S RRNA (URACIL(1498)-N(3))-METHYLTRANSFERASE"/>
    <property type="match status" value="1"/>
</dbReference>
<dbReference type="NCBIfam" id="TIGR00046">
    <property type="entry name" value="RsmE family RNA methyltransferase"/>
    <property type="match status" value="1"/>
</dbReference>
<dbReference type="GO" id="GO:0032259">
    <property type="term" value="P:methylation"/>
    <property type="evidence" value="ECO:0007669"/>
    <property type="project" value="UniProtKB-KW"/>
</dbReference>
<evidence type="ECO:0000256" key="5">
    <source>
        <dbReference type="ARBA" id="ARBA00022603"/>
    </source>
</evidence>
<feature type="domain" description="Ribosomal RNA small subunit methyltransferase E PUA-like" evidence="12">
    <location>
        <begin position="21"/>
        <end position="66"/>
    </location>
</feature>
<evidence type="ECO:0000256" key="8">
    <source>
        <dbReference type="ARBA" id="ARBA00025699"/>
    </source>
</evidence>
<comment type="catalytic activity">
    <reaction evidence="9 10">
        <text>uridine(1498) in 16S rRNA + S-adenosyl-L-methionine = N(3)-methyluridine(1498) in 16S rRNA + S-adenosyl-L-homocysteine + H(+)</text>
        <dbReference type="Rhea" id="RHEA:42920"/>
        <dbReference type="Rhea" id="RHEA-COMP:10283"/>
        <dbReference type="Rhea" id="RHEA-COMP:10284"/>
        <dbReference type="ChEBI" id="CHEBI:15378"/>
        <dbReference type="ChEBI" id="CHEBI:57856"/>
        <dbReference type="ChEBI" id="CHEBI:59789"/>
        <dbReference type="ChEBI" id="CHEBI:65315"/>
        <dbReference type="ChEBI" id="CHEBI:74502"/>
        <dbReference type="EC" id="2.1.1.193"/>
    </reaction>
</comment>
<evidence type="ECO:0000256" key="2">
    <source>
        <dbReference type="ARBA" id="ARBA00005528"/>
    </source>
</evidence>
<evidence type="ECO:0000259" key="12">
    <source>
        <dbReference type="Pfam" id="PF20260"/>
    </source>
</evidence>
<protein>
    <recommendedName>
        <fullName evidence="10">Ribosomal RNA small subunit methyltransferase E</fullName>
        <ecNumber evidence="10">2.1.1.193</ecNumber>
    </recommendedName>
</protein>
<organism evidence="13 14">
    <name type="scientific">Actomonas aquatica</name>
    <dbReference type="NCBI Taxonomy" id="2866162"/>
    <lineage>
        <taxon>Bacteria</taxon>
        <taxon>Pseudomonadati</taxon>
        <taxon>Verrucomicrobiota</taxon>
        <taxon>Opitutia</taxon>
        <taxon>Opitutales</taxon>
        <taxon>Opitutaceae</taxon>
        <taxon>Actomonas</taxon>
    </lineage>
</organism>
<evidence type="ECO:0000256" key="3">
    <source>
        <dbReference type="ARBA" id="ARBA00022490"/>
    </source>
</evidence>
<dbReference type="SUPFAM" id="SSF88697">
    <property type="entry name" value="PUA domain-like"/>
    <property type="match status" value="1"/>
</dbReference>
<dbReference type="GO" id="GO:0008168">
    <property type="term" value="F:methyltransferase activity"/>
    <property type="evidence" value="ECO:0007669"/>
    <property type="project" value="UniProtKB-KW"/>
</dbReference>
<dbReference type="InterPro" id="IPR015947">
    <property type="entry name" value="PUA-like_sf"/>
</dbReference>
<proteinExistence type="inferred from homology"/>
<dbReference type="InterPro" id="IPR046886">
    <property type="entry name" value="RsmE_MTase_dom"/>
</dbReference>
<dbReference type="InterPro" id="IPR029026">
    <property type="entry name" value="tRNA_m1G_MTases_N"/>
</dbReference>
<dbReference type="Pfam" id="PF04452">
    <property type="entry name" value="Methyltrans_RNA"/>
    <property type="match status" value="1"/>
</dbReference>
<gene>
    <name evidence="13" type="ORF">K1X11_020055</name>
</gene>
<keyword evidence="14" id="KW-1185">Reference proteome</keyword>
<keyword evidence="7 10" id="KW-0949">S-adenosyl-L-methionine</keyword>
<evidence type="ECO:0000256" key="9">
    <source>
        <dbReference type="ARBA" id="ARBA00047944"/>
    </source>
</evidence>
<dbReference type="Proteomes" id="UP000738431">
    <property type="component" value="Chromosome"/>
</dbReference>
<dbReference type="Pfam" id="PF20260">
    <property type="entry name" value="PUA_4"/>
    <property type="match status" value="1"/>
</dbReference>
<dbReference type="Gene3D" id="3.40.1280.10">
    <property type="match status" value="1"/>
</dbReference>
<comment type="similarity">
    <text evidence="2 10">Belongs to the RNA methyltransferase RsmE family.</text>
</comment>
<dbReference type="SUPFAM" id="SSF75217">
    <property type="entry name" value="alpha/beta knot"/>
    <property type="match status" value="1"/>
</dbReference>
<dbReference type="PANTHER" id="PTHR30027">
    <property type="entry name" value="RIBOSOMAL RNA SMALL SUBUNIT METHYLTRANSFERASE E"/>
    <property type="match status" value="1"/>
</dbReference>
<evidence type="ECO:0000313" key="13">
    <source>
        <dbReference type="EMBL" id="WRQ87116.1"/>
    </source>
</evidence>
<dbReference type="InterPro" id="IPR006700">
    <property type="entry name" value="RsmE"/>
</dbReference>
<keyword evidence="3 10" id="KW-0963">Cytoplasm</keyword>
<comment type="subcellular location">
    <subcellularLocation>
        <location evidence="1 10">Cytoplasm</location>
    </subcellularLocation>
</comment>
<keyword evidence="6 10" id="KW-0808">Transferase</keyword>
<evidence type="ECO:0000259" key="11">
    <source>
        <dbReference type="Pfam" id="PF04452"/>
    </source>
</evidence>
<dbReference type="EMBL" id="CP139781">
    <property type="protein sequence ID" value="WRQ87116.1"/>
    <property type="molecule type" value="Genomic_DNA"/>
</dbReference>
<dbReference type="EC" id="2.1.1.193" evidence="10"/>
<dbReference type="InterPro" id="IPR046887">
    <property type="entry name" value="RsmE_PUA-like"/>
</dbReference>
<accession>A0ABZ1C5V5</accession>
<evidence type="ECO:0000256" key="1">
    <source>
        <dbReference type="ARBA" id="ARBA00004496"/>
    </source>
</evidence>
<dbReference type="Gene3D" id="2.40.240.20">
    <property type="entry name" value="Hypothetical PUA domain-like, domain 1"/>
    <property type="match status" value="1"/>
</dbReference>
<evidence type="ECO:0000256" key="4">
    <source>
        <dbReference type="ARBA" id="ARBA00022552"/>
    </source>
</evidence>